<organism evidence="4 5">
    <name type="scientific">Actinomycetospora aeridis</name>
    <dbReference type="NCBI Taxonomy" id="3129231"/>
    <lineage>
        <taxon>Bacteria</taxon>
        <taxon>Bacillati</taxon>
        <taxon>Actinomycetota</taxon>
        <taxon>Actinomycetes</taxon>
        <taxon>Pseudonocardiales</taxon>
        <taxon>Pseudonocardiaceae</taxon>
        <taxon>Actinomycetospora</taxon>
    </lineage>
</organism>
<dbReference type="InterPro" id="IPR029056">
    <property type="entry name" value="Ribokinase-like"/>
</dbReference>
<protein>
    <submittedName>
        <fullName evidence="4">PfkB family carbohydrate kinase</fullName>
    </submittedName>
</protein>
<keyword evidence="5" id="KW-1185">Reference proteome</keyword>
<dbReference type="GO" id="GO:0016301">
    <property type="term" value="F:kinase activity"/>
    <property type="evidence" value="ECO:0007669"/>
    <property type="project" value="UniProtKB-KW"/>
</dbReference>
<evidence type="ECO:0000313" key="5">
    <source>
        <dbReference type="Proteomes" id="UP001370100"/>
    </source>
</evidence>
<dbReference type="EMBL" id="JBBEGL010000007">
    <property type="protein sequence ID" value="MEJ2889539.1"/>
    <property type="molecule type" value="Genomic_DNA"/>
</dbReference>
<evidence type="ECO:0000256" key="1">
    <source>
        <dbReference type="ARBA" id="ARBA00022679"/>
    </source>
</evidence>
<dbReference type="Gene3D" id="3.40.1190.20">
    <property type="match status" value="1"/>
</dbReference>
<keyword evidence="1" id="KW-0808">Transferase</keyword>
<reference evidence="4 5" key="1">
    <citation type="submission" date="2024-03" db="EMBL/GenBank/DDBJ databases">
        <title>Actinomycetospora sp. OC33-EN06, a novel actinomycete isolated from wild orchid (Aerides multiflora).</title>
        <authorList>
            <person name="Suriyachadkun C."/>
        </authorList>
    </citation>
    <scope>NUCLEOTIDE SEQUENCE [LARGE SCALE GENOMIC DNA]</scope>
    <source>
        <strain evidence="4 5">OC33-EN06</strain>
    </source>
</reference>
<accession>A0ABU8NDR5</accession>
<keyword evidence="2 4" id="KW-0418">Kinase</keyword>
<dbReference type="SUPFAM" id="SSF53613">
    <property type="entry name" value="Ribokinase-like"/>
    <property type="match status" value="1"/>
</dbReference>
<evidence type="ECO:0000256" key="2">
    <source>
        <dbReference type="ARBA" id="ARBA00022777"/>
    </source>
</evidence>
<dbReference type="PANTHER" id="PTHR10584:SF166">
    <property type="entry name" value="RIBOKINASE"/>
    <property type="match status" value="1"/>
</dbReference>
<gene>
    <name evidence="4" type="ORF">WCD41_23970</name>
</gene>
<feature type="domain" description="Carbohydrate kinase PfkB" evidence="3">
    <location>
        <begin position="94"/>
        <end position="245"/>
    </location>
</feature>
<dbReference type="InterPro" id="IPR011611">
    <property type="entry name" value="PfkB_dom"/>
</dbReference>
<evidence type="ECO:0000313" key="4">
    <source>
        <dbReference type="EMBL" id="MEJ2889539.1"/>
    </source>
</evidence>
<name>A0ABU8NDR5_9PSEU</name>
<comment type="caution">
    <text evidence="4">The sequence shown here is derived from an EMBL/GenBank/DDBJ whole genome shotgun (WGS) entry which is preliminary data.</text>
</comment>
<proteinExistence type="predicted"/>
<dbReference type="Pfam" id="PF00294">
    <property type="entry name" value="PfkB"/>
    <property type="match status" value="1"/>
</dbReference>
<dbReference type="RefSeq" id="WP_337717209.1">
    <property type="nucleotide sequence ID" value="NZ_JBBEGL010000007.1"/>
</dbReference>
<dbReference type="PANTHER" id="PTHR10584">
    <property type="entry name" value="SUGAR KINASE"/>
    <property type="match status" value="1"/>
</dbReference>
<dbReference type="Proteomes" id="UP001370100">
    <property type="component" value="Unassembled WGS sequence"/>
</dbReference>
<sequence length="254" mass="24320">MSPSMVVVGAVDGKAADAAVAAARIGVGVRLVGAVDHAGSSALDGLAGEGVVVDDVLVTDDGHLEAPYVRAVLNGAADLGAVLVSTAIPAAAVAAGVGTTSGLRVPCVLDPAPVVHTVVGLFDLAPVLTPDAAALTEILRLGGGAQAASPPSVAAGAATLHSWTGGPVIVPLGEEGVLVADDGRVRRLPAPDTAVCDTSGAADTLTGVLTAGLAAGQELDDALYVATVAAALCAAAPGGREAMPTGEALAAALE</sequence>
<evidence type="ECO:0000259" key="3">
    <source>
        <dbReference type="Pfam" id="PF00294"/>
    </source>
</evidence>